<organism evidence="8">
    <name type="scientific">Angiostrongylus costaricensis</name>
    <name type="common">Nematode worm</name>
    <dbReference type="NCBI Taxonomy" id="334426"/>
    <lineage>
        <taxon>Eukaryota</taxon>
        <taxon>Metazoa</taxon>
        <taxon>Ecdysozoa</taxon>
        <taxon>Nematoda</taxon>
        <taxon>Chromadorea</taxon>
        <taxon>Rhabditida</taxon>
        <taxon>Rhabditina</taxon>
        <taxon>Rhabditomorpha</taxon>
        <taxon>Strongyloidea</taxon>
        <taxon>Metastrongylidae</taxon>
        <taxon>Angiostrongylus</taxon>
    </lineage>
</organism>
<dbReference type="InterPro" id="IPR004087">
    <property type="entry name" value="KH_dom"/>
</dbReference>
<accession>A0A0R3PEQ3</accession>
<proteinExistence type="predicted"/>
<evidence type="ECO:0000256" key="2">
    <source>
        <dbReference type="ARBA" id="ARBA00022737"/>
    </source>
</evidence>
<sequence length="807" mass="85453">MAFLLQEPTVFWRSLKTVGKEMKSVSANARFHPSVQNIISSEGTEITIKISIPPEKAGLVIGKKGRTIKLLQKQSGCSMSMIQESKEATTVPKILSITGALKKIEMARQLVRDLLSCEDHRVIPRQYSSESETKQLMMQRLSVGVVKKGSERTEQVSLETGIKVHLKADGDPASSTTCAVVIGSRDRMFTVTGNIRELVFYMYVPSDKAGLIIGKKGRTIKQINDETGAYCEVCRDPNPNKKQTVFIIRGTAFQIHRAQHVMRIKIGNLPPNTPFSPFTGECAPNAPNFNTPQYNELCGASLWNNAYAQQADNGVERTNHTGQFYAGPTSNTQTTYCVVHPTANAQNTYGAVHPTANAQDTYGAVHPTANAQDTYGAVHPTANAQDTYGAVHPAADAQNIYGAVHPTANAQDTYGAVHSAAGAQNIYGAVHPTANPQDTYGAVHPAADAQNVYGAVHPTANAQDAYGAVHSAAGAQNIYGAVHPTANPQDTYGAVHPAADAQNVYGALHPTANTQDTYGAVHSAADAQNSNGAVHPTANPQDTYGAVHPAADAQNVYGALHPTANTQDTYGAVHSAADAQNSNGAVHPTANAQDTYGAVHSTAGAQNIYGAVHPAADAQNVYGAVHPAANAQDTYGAVHSATDAQNIYGAVHPTANPQNTYAAVHPTVDAQNIYGTAHPTANALNTYCAVHLTADAQNTHDAVQSFSNPQTDSAASSVQWVDYYKSMGLYDHATFVEAQMKQDAAFGAAAAGFENPLSSGAALASTLSNANNLTSVGSVGQYRSYFSPQAQVVNVARQLHSRQQQQF</sequence>
<reference evidence="8" key="1">
    <citation type="submission" date="2017-02" db="UniProtKB">
        <authorList>
            <consortium name="WormBaseParasite"/>
        </authorList>
    </citation>
    <scope>IDENTIFICATION</scope>
</reference>
<dbReference type="InterPro" id="IPR015096">
    <property type="entry name" value="FUBP_C"/>
</dbReference>
<dbReference type="Proteomes" id="UP000267027">
    <property type="component" value="Unassembled WGS sequence"/>
</dbReference>
<dbReference type="WBParaSite" id="ACOC_0000257401-mRNA-1">
    <property type="protein sequence ID" value="ACOC_0000257401-mRNA-1"/>
    <property type="gene ID" value="ACOC_0000257401"/>
</dbReference>
<dbReference type="Gene3D" id="3.30.310.210">
    <property type="match status" value="1"/>
</dbReference>
<evidence type="ECO:0000313" key="7">
    <source>
        <dbReference type="Proteomes" id="UP000267027"/>
    </source>
</evidence>
<dbReference type="Gene3D" id="3.30.1370.10">
    <property type="entry name" value="K Homology domain, type 1"/>
    <property type="match status" value="1"/>
</dbReference>
<keyword evidence="7" id="KW-1185">Reference proteome</keyword>
<dbReference type="Pfam" id="PF00013">
    <property type="entry name" value="KH_1"/>
    <property type="match status" value="2"/>
</dbReference>
<keyword evidence="3" id="KW-0539">Nucleus</keyword>
<evidence type="ECO:0000256" key="1">
    <source>
        <dbReference type="ARBA" id="ARBA00004123"/>
    </source>
</evidence>
<evidence type="ECO:0000256" key="3">
    <source>
        <dbReference type="ARBA" id="ARBA00023242"/>
    </source>
</evidence>
<reference evidence="6 7" key="2">
    <citation type="submission" date="2018-11" db="EMBL/GenBank/DDBJ databases">
        <authorList>
            <consortium name="Pathogen Informatics"/>
        </authorList>
    </citation>
    <scope>NUCLEOTIDE SEQUENCE [LARGE SCALE GENOMIC DNA]</scope>
    <source>
        <strain evidence="6 7">Costa Rica</strain>
    </source>
</reference>
<dbReference type="Pfam" id="PF09005">
    <property type="entry name" value="FUBP_C"/>
    <property type="match status" value="1"/>
</dbReference>
<dbReference type="AlphaFoldDB" id="A0A0R3PEQ3"/>
<evidence type="ECO:0000256" key="4">
    <source>
        <dbReference type="PROSITE-ProRule" id="PRU00117"/>
    </source>
</evidence>
<dbReference type="GO" id="GO:0003723">
    <property type="term" value="F:RNA binding"/>
    <property type="evidence" value="ECO:0007669"/>
    <property type="project" value="UniProtKB-UniRule"/>
</dbReference>
<dbReference type="SUPFAM" id="SSF54791">
    <property type="entry name" value="Eukaryotic type KH-domain (KH-domain type I)"/>
    <property type="match status" value="2"/>
</dbReference>
<evidence type="ECO:0000259" key="5">
    <source>
        <dbReference type="SMART" id="SM00322"/>
    </source>
</evidence>
<dbReference type="GO" id="GO:0006355">
    <property type="term" value="P:regulation of DNA-templated transcription"/>
    <property type="evidence" value="ECO:0007669"/>
    <property type="project" value="InterPro"/>
</dbReference>
<dbReference type="EMBL" id="UYYA01000543">
    <property type="protein sequence ID" value="VDM54160.1"/>
    <property type="molecule type" value="Genomic_DNA"/>
</dbReference>
<keyword evidence="2" id="KW-0677">Repeat</keyword>
<dbReference type="SMART" id="SM00322">
    <property type="entry name" value="KH"/>
    <property type="match status" value="2"/>
</dbReference>
<keyword evidence="4" id="KW-0694">RNA-binding</keyword>
<name>A0A0R3PEQ3_ANGCS</name>
<dbReference type="GO" id="GO:0005634">
    <property type="term" value="C:nucleus"/>
    <property type="evidence" value="ECO:0007669"/>
    <property type="project" value="UniProtKB-SubCell"/>
</dbReference>
<feature type="domain" description="K Homology" evidence="5">
    <location>
        <begin position="44"/>
        <end position="116"/>
    </location>
</feature>
<dbReference type="OMA" id="ANPQDTY"/>
<evidence type="ECO:0000313" key="6">
    <source>
        <dbReference type="EMBL" id="VDM54160.1"/>
    </source>
</evidence>
<dbReference type="STRING" id="334426.A0A0R3PEQ3"/>
<dbReference type="InterPro" id="IPR004088">
    <property type="entry name" value="KH_dom_type_1"/>
</dbReference>
<dbReference type="PROSITE" id="PS50084">
    <property type="entry name" value="KH_TYPE_1"/>
    <property type="match status" value="2"/>
</dbReference>
<dbReference type="PANTHER" id="PTHR10288">
    <property type="entry name" value="KH DOMAIN CONTAINING RNA BINDING PROTEIN"/>
    <property type="match status" value="1"/>
</dbReference>
<dbReference type="InterPro" id="IPR036612">
    <property type="entry name" value="KH_dom_type_1_sf"/>
</dbReference>
<gene>
    <name evidence="6" type="ORF">ACOC_LOCUS2575</name>
</gene>
<feature type="domain" description="K Homology" evidence="5">
    <location>
        <begin position="196"/>
        <end position="267"/>
    </location>
</feature>
<protein>
    <submittedName>
        <fullName evidence="8">KH domain-containing protein</fullName>
    </submittedName>
</protein>
<dbReference type="OrthoDB" id="5204190at2759"/>
<comment type="subcellular location">
    <subcellularLocation>
        <location evidence="1">Nucleus</location>
    </subcellularLocation>
</comment>
<evidence type="ECO:0000313" key="8">
    <source>
        <dbReference type="WBParaSite" id="ACOC_0000257401-mRNA-1"/>
    </source>
</evidence>